<dbReference type="Proteomes" id="UP000503011">
    <property type="component" value="Chromosome"/>
</dbReference>
<accession>A0A6F8Z029</accession>
<dbReference type="EMBL" id="AP022871">
    <property type="protein sequence ID" value="BCB91790.1"/>
    <property type="molecule type" value="Genomic_DNA"/>
</dbReference>
<protein>
    <submittedName>
        <fullName evidence="1">Uncharacterized protein</fullName>
    </submittedName>
</protein>
<evidence type="ECO:0000313" key="2">
    <source>
        <dbReference type="Proteomes" id="UP000503011"/>
    </source>
</evidence>
<gene>
    <name evidence="1" type="ORF">Psuf_091030</name>
</gene>
<proteinExistence type="predicted"/>
<dbReference type="KEGG" id="psuu:Psuf_091030"/>
<reference evidence="1 2" key="2">
    <citation type="submission" date="2020-03" db="EMBL/GenBank/DDBJ databases">
        <authorList>
            <person name="Ichikawa N."/>
            <person name="Kimura A."/>
            <person name="Kitahashi Y."/>
            <person name="Uohara A."/>
        </authorList>
    </citation>
    <scope>NUCLEOTIDE SEQUENCE [LARGE SCALE GENOMIC DNA]</scope>
    <source>
        <strain evidence="1 2">NBRC 105367</strain>
    </source>
</reference>
<evidence type="ECO:0000313" key="1">
    <source>
        <dbReference type="EMBL" id="BCB91790.1"/>
    </source>
</evidence>
<dbReference type="AlphaFoldDB" id="A0A6F8Z029"/>
<organism evidence="1 2">
    <name type="scientific">Phytohabitans suffuscus</name>
    <dbReference type="NCBI Taxonomy" id="624315"/>
    <lineage>
        <taxon>Bacteria</taxon>
        <taxon>Bacillati</taxon>
        <taxon>Actinomycetota</taxon>
        <taxon>Actinomycetes</taxon>
        <taxon>Micromonosporales</taxon>
        <taxon>Micromonosporaceae</taxon>
    </lineage>
</organism>
<reference evidence="1 2" key="1">
    <citation type="submission" date="2020-03" db="EMBL/GenBank/DDBJ databases">
        <title>Whole genome shotgun sequence of Phytohabitans suffuscus NBRC 105367.</title>
        <authorList>
            <person name="Komaki H."/>
            <person name="Tamura T."/>
        </authorList>
    </citation>
    <scope>NUCLEOTIDE SEQUENCE [LARGE SCALE GENOMIC DNA]</scope>
    <source>
        <strain evidence="1 2">NBRC 105367</strain>
    </source>
</reference>
<keyword evidence="2" id="KW-1185">Reference proteome</keyword>
<sequence length="250" mass="26239">MPEAAVAVQGLQVAALEVHHEGARQSGHVEALLADTHRLADLARRAVAPEHVPGPHLDPVVGQHVHEVAGHRVGVLGEGVEPHAGAQVDEQVALAVGAQDRLQVYLGDPLAGLGGLGAVVLLGDAPPLLGHRGEPPRGDRLGGEAGRPDHVGAVLGRDARGADVVGDAELPEELHAAGVDEVQLRMDRRLECLVDEHAGHALAGESQCGDHADRARAHDQNRYRIHVRPPEGVWGGTTAPHRSRLFSGLR</sequence>
<name>A0A6F8Z029_9ACTN</name>